<keyword evidence="6" id="KW-1185">Reference proteome</keyword>
<dbReference type="PANTHER" id="PTHR42885">
    <property type="entry name" value="HISTIDINOL-PHOSPHATE AMINOTRANSFERASE-RELATED"/>
    <property type="match status" value="1"/>
</dbReference>
<organism evidence="5 6">
    <name type="scientific">Novosphingobium capsulatum</name>
    <dbReference type="NCBI Taxonomy" id="13688"/>
    <lineage>
        <taxon>Bacteria</taxon>
        <taxon>Pseudomonadati</taxon>
        <taxon>Pseudomonadota</taxon>
        <taxon>Alphaproteobacteria</taxon>
        <taxon>Sphingomonadales</taxon>
        <taxon>Sphingomonadaceae</taxon>
        <taxon>Novosphingobium</taxon>
    </lineage>
</organism>
<keyword evidence="2" id="KW-0663">Pyridoxal phosphate</keyword>
<proteinExistence type="inferred from homology"/>
<dbReference type="InterPro" id="IPR004838">
    <property type="entry name" value="NHTrfase_class1_PyrdxlP-BS"/>
</dbReference>
<evidence type="ECO:0000256" key="1">
    <source>
        <dbReference type="ARBA" id="ARBA00001933"/>
    </source>
</evidence>
<dbReference type="Gene3D" id="3.40.640.10">
    <property type="entry name" value="Type I PLP-dependent aspartate aminotransferase-like (Major domain)"/>
    <property type="match status" value="1"/>
</dbReference>
<comment type="caution">
    <text evidence="5">The sequence shown here is derived from an EMBL/GenBank/DDBJ whole genome shotgun (WGS) entry which is preliminary data.</text>
</comment>
<accession>A0ABU1MFS0</accession>
<dbReference type="EC" id="2.6.1.-" evidence="3"/>
<dbReference type="InterPro" id="IPR015422">
    <property type="entry name" value="PyrdxlP-dep_Trfase_small"/>
</dbReference>
<dbReference type="InterPro" id="IPR015424">
    <property type="entry name" value="PyrdxlP-dep_Trfase"/>
</dbReference>
<gene>
    <name evidence="5" type="ORF">J2792_000026</name>
</gene>
<protein>
    <recommendedName>
        <fullName evidence="3">Aminotransferase</fullName>
        <ecNumber evidence="3">2.6.1.-</ecNumber>
    </recommendedName>
</protein>
<dbReference type="Proteomes" id="UP001184150">
    <property type="component" value="Unassembled WGS sequence"/>
</dbReference>
<reference evidence="5 6" key="1">
    <citation type="submission" date="2023-07" db="EMBL/GenBank/DDBJ databases">
        <title>Sorghum-associated microbial communities from plants grown in Nebraska, USA.</title>
        <authorList>
            <person name="Schachtman D."/>
        </authorList>
    </citation>
    <scope>NUCLEOTIDE SEQUENCE [LARGE SCALE GENOMIC DNA]</scope>
    <source>
        <strain evidence="5 6">DS1027</strain>
    </source>
</reference>
<keyword evidence="3" id="KW-0032">Aminotransferase</keyword>
<dbReference type="PROSITE" id="PS00105">
    <property type="entry name" value="AA_TRANSFER_CLASS_1"/>
    <property type="match status" value="1"/>
</dbReference>
<evidence type="ECO:0000256" key="2">
    <source>
        <dbReference type="ARBA" id="ARBA00022898"/>
    </source>
</evidence>
<sequence>MGLNRFTWHGGGLAAARAQFGDGPWLDLSTGINPCPWPHAGAVAAAVDWQPLPDESALRGLEQAAAAHFGCAAAQVCAVPGTEIGLRLIGDLIGGTGCHAVPGYRTHVEMLRASVAVADPESADGASLVLANPNNPDGRLLTPPMLRELLHRRGDHGWLLLDEAFADAHPQASLAGDIADARRLVIFRSFGKFFGLAGLRLGFVLGPRALLAALRARLGAWPLCAAALAVGEAAYRDGTWIADTRDALQERAASLDAALCSKGYTVGGACPLFRLVRGVDGAALFDHLARQHILARPFADRPDWLRLGLPGDAARLARLVQALPSHG</sequence>
<comment type="cofactor">
    <cofactor evidence="1 3">
        <name>pyridoxal 5'-phosphate</name>
        <dbReference type="ChEBI" id="CHEBI:597326"/>
    </cofactor>
</comment>
<evidence type="ECO:0000313" key="6">
    <source>
        <dbReference type="Proteomes" id="UP001184150"/>
    </source>
</evidence>
<dbReference type="SUPFAM" id="SSF53383">
    <property type="entry name" value="PLP-dependent transferases"/>
    <property type="match status" value="1"/>
</dbReference>
<dbReference type="Gene3D" id="3.90.1150.10">
    <property type="entry name" value="Aspartate Aminotransferase, domain 1"/>
    <property type="match status" value="1"/>
</dbReference>
<evidence type="ECO:0000259" key="4">
    <source>
        <dbReference type="Pfam" id="PF00155"/>
    </source>
</evidence>
<feature type="domain" description="Aminotransferase class I/classII large" evidence="4">
    <location>
        <begin position="108"/>
        <end position="323"/>
    </location>
</feature>
<dbReference type="InterPro" id="IPR015421">
    <property type="entry name" value="PyrdxlP-dep_Trfase_major"/>
</dbReference>
<dbReference type="PANTHER" id="PTHR42885:SF1">
    <property type="entry name" value="THREONINE-PHOSPHATE DECARBOXYLASE"/>
    <property type="match status" value="1"/>
</dbReference>
<keyword evidence="3" id="KW-0808">Transferase</keyword>
<dbReference type="Pfam" id="PF00155">
    <property type="entry name" value="Aminotran_1_2"/>
    <property type="match status" value="1"/>
</dbReference>
<dbReference type="InterPro" id="IPR004839">
    <property type="entry name" value="Aminotransferase_I/II_large"/>
</dbReference>
<evidence type="ECO:0000313" key="5">
    <source>
        <dbReference type="EMBL" id="MDR6509186.1"/>
    </source>
</evidence>
<evidence type="ECO:0000256" key="3">
    <source>
        <dbReference type="RuleBase" id="RU000481"/>
    </source>
</evidence>
<dbReference type="EMBL" id="JAVDRD010000001">
    <property type="protein sequence ID" value="MDR6509186.1"/>
    <property type="molecule type" value="Genomic_DNA"/>
</dbReference>
<name>A0ABU1MFS0_9SPHN</name>
<comment type="similarity">
    <text evidence="3">Belongs to the class-I pyridoxal-phosphate-dependent aminotransferase family.</text>
</comment>